<dbReference type="CDD" id="cd04186">
    <property type="entry name" value="GT_2_like_c"/>
    <property type="match status" value="1"/>
</dbReference>
<comment type="caution">
    <text evidence="2">The sequence shown here is derived from an EMBL/GenBank/DDBJ whole genome shotgun (WGS) entry which is preliminary data.</text>
</comment>
<evidence type="ECO:0000313" key="3">
    <source>
        <dbReference type="Proteomes" id="UP000095008"/>
    </source>
</evidence>
<dbReference type="EMBL" id="LWRY01000116">
    <property type="protein sequence ID" value="OCX72191.1"/>
    <property type="molecule type" value="Genomic_DNA"/>
</dbReference>
<proteinExistence type="predicted"/>
<name>A0A1C2I865_ACITH</name>
<organism evidence="2 3">
    <name type="scientific">Acidithiobacillus thiooxidans</name>
    <name type="common">Thiobacillus thiooxidans</name>
    <dbReference type="NCBI Taxonomy" id="930"/>
    <lineage>
        <taxon>Bacteria</taxon>
        <taxon>Pseudomonadati</taxon>
        <taxon>Pseudomonadota</taxon>
        <taxon>Acidithiobacillia</taxon>
        <taxon>Acidithiobacillales</taxon>
        <taxon>Acidithiobacillaceae</taxon>
        <taxon>Acidithiobacillus</taxon>
    </lineage>
</organism>
<reference evidence="2" key="1">
    <citation type="journal article" date="2016" name="Int. J. Mol. Sci.">
        <title>Comparative genomics of the extreme acidophile Acidithiobacillus thiooxidans reveals intraspecific divergence and niche adaptation.</title>
        <authorList>
            <person name="Zhang X."/>
            <person name="Feng X."/>
            <person name="Tao J."/>
            <person name="Ma L."/>
            <person name="Xiao Y."/>
            <person name="Liang Y."/>
            <person name="Liu X."/>
            <person name="Yin H."/>
        </authorList>
    </citation>
    <scope>NUCLEOTIDE SEQUENCE [LARGE SCALE GENOMIC DNA]</scope>
    <source>
        <strain evidence="2">DXS-W</strain>
    </source>
</reference>
<dbReference type="PANTHER" id="PTHR43179:SF7">
    <property type="entry name" value="RHAMNOSYLTRANSFERASE WBBL"/>
    <property type="match status" value="1"/>
</dbReference>
<dbReference type="AlphaFoldDB" id="A0A1C2I865"/>
<dbReference type="SUPFAM" id="SSF53448">
    <property type="entry name" value="Nucleotide-diphospho-sugar transferases"/>
    <property type="match status" value="1"/>
</dbReference>
<evidence type="ECO:0000313" key="2">
    <source>
        <dbReference type="EMBL" id="OCX72191.1"/>
    </source>
</evidence>
<dbReference type="Proteomes" id="UP000095008">
    <property type="component" value="Unassembled WGS sequence"/>
</dbReference>
<sequence>MRSLPYIGGMLAIREDFLRGIGGMPTGFPGAEEYDLILRAAEVMLDVPEKIIGHVARVLYHRCPLSGTDKISVETIVHSGRLALSAHLERCGEAAEVEFGPLPATYRPVYCLPETLPLVTILIPTKNQFGYLRQCVDTLLEKTNYPNFEIVIIDNDSTDADARSYLDAIVANPLKFEERLRVYPWPGKFDYAAMHNAAVREMARGEVLVFLNNDTAVLHPEWLQNMMRHVLRPQIGVVGAKLLFPDGKIQHAGVILGLSGGGADHPFLGLPADDRGYYGRLVLTQNYEAVTAACMAVRREVFDAVCGFSAEFPVQFNDVDLCLKIRSRDLRIIWTPDAILMHHGSASQRAEIQGNPKALEQSQRILAEGNDRLFRKWPNRLAHDRAYNVNFTRHGRGFQYENVPALCWQEGWRPRKRVFAHPVNREGTGEYRIIAPARALSRAGRLHTMETMQLLTPPEMLQSAPDSVIFQLQMEDHQSRGIQQWMDYSPETMRVFEVDDLVIHLPMKNAHRPHIHPDIIKRLRNTAKRMDRMVVTTDYLAERYRGWNPDIRVVPNFIERARWGGLATQIIHDARPRVGWVGGVSHQGDLEVIQEVVKATHRDIDWVFMGMCPDSMRPYATFVPPVPFEQYPSKVASLGLELALAPLEEHPFNLGKSHLRILEMGVLGIPVLATDILPYQGFPIWLVKNRYHDWLSALRDLLSDRAALRSAGEALRENIEQNWILEDHLDLWETAWT</sequence>
<dbReference type="Gene3D" id="3.90.550.10">
    <property type="entry name" value="Spore Coat Polysaccharide Biosynthesis Protein SpsA, Chain A"/>
    <property type="match status" value="1"/>
</dbReference>
<feature type="domain" description="Glycosyltransferase 2-like" evidence="1">
    <location>
        <begin position="120"/>
        <end position="303"/>
    </location>
</feature>
<evidence type="ECO:0000259" key="1">
    <source>
        <dbReference type="Pfam" id="PF00535"/>
    </source>
</evidence>
<accession>A0A1C2I865</accession>
<dbReference type="SUPFAM" id="SSF53756">
    <property type="entry name" value="UDP-Glycosyltransferase/glycogen phosphorylase"/>
    <property type="match status" value="1"/>
</dbReference>
<dbReference type="InterPro" id="IPR001173">
    <property type="entry name" value="Glyco_trans_2-like"/>
</dbReference>
<gene>
    <name evidence="2" type="ORF">A6M23_10270</name>
</gene>
<dbReference type="InterPro" id="IPR029044">
    <property type="entry name" value="Nucleotide-diphossugar_trans"/>
</dbReference>
<dbReference type="Gene3D" id="3.40.50.2000">
    <property type="entry name" value="Glycogen Phosphorylase B"/>
    <property type="match status" value="1"/>
</dbReference>
<dbReference type="Pfam" id="PF00535">
    <property type="entry name" value="Glycos_transf_2"/>
    <property type="match status" value="1"/>
</dbReference>
<dbReference type="PANTHER" id="PTHR43179">
    <property type="entry name" value="RHAMNOSYLTRANSFERASE WBBL"/>
    <property type="match status" value="1"/>
</dbReference>
<keyword evidence="3" id="KW-1185">Reference proteome</keyword>
<protein>
    <recommendedName>
        <fullName evidence="1">Glycosyltransferase 2-like domain-containing protein</fullName>
    </recommendedName>
</protein>